<reference evidence="1" key="1">
    <citation type="journal article" date="2021" name="PeerJ">
        <title>Extensive microbial diversity within the chicken gut microbiome revealed by metagenomics and culture.</title>
        <authorList>
            <person name="Gilroy R."/>
            <person name="Ravi A."/>
            <person name="Getino M."/>
            <person name="Pursley I."/>
            <person name="Horton D.L."/>
            <person name="Alikhan N.F."/>
            <person name="Baker D."/>
            <person name="Gharbi K."/>
            <person name="Hall N."/>
            <person name="Watson M."/>
            <person name="Adriaenssens E.M."/>
            <person name="Foster-Nyarko E."/>
            <person name="Jarju S."/>
            <person name="Secka A."/>
            <person name="Antonio M."/>
            <person name="Oren A."/>
            <person name="Chaudhuri R.R."/>
            <person name="La Ragione R."/>
            <person name="Hildebrand F."/>
            <person name="Pallen M.J."/>
        </authorList>
    </citation>
    <scope>NUCLEOTIDE SEQUENCE</scope>
    <source>
        <strain evidence="1">ChiHecec2B26-7398</strain>
    </source>
</reference>
<sequence length="54" mass="5512">MPQRTLTITGAQTPGGSAVNAPMLTAEGIQAVAPYLVELFKSALAESQGKDAPL</sequence>
<accession>A0A9D1XZN7</accession>
<evidence type="ECO:0000313" key="2">
    <source>
        <dbReference type="Proteomes" id="UP000886751"/>
    </source>
</evidence>
<proteinExistence type="predicted"/>
<protein>
    <submittedName>
        <fullName evidence="1">Uncharacterized protein</fullName>
    </submittedName>
</protein>
<dbReference type="EMBL" id="DXEI01000032">
    <property type="protein sequence ID" value="HIX94204.1"/>
    <property type="molecule type" value="Genomic_DNA"/>
</dbReference>
<evidence type="ECO:0000313" key="1">
    <source>
        <dbReference type="EMBL" id="HIX94204.1"/>
    </source>
</evidence>
<gene>
    <name evidence="1" type="ORF">H9846_01965</name>
</gene>
<dbReference type="Proteomes" id="UP000886751">
    <property type="component" value="Unassembled WGS sequence"/>
</dbReference>
<name>A0A9D1XZN7_9FIRM</name>
<comment type="caution">
    <text evidence="1">The sequence shown here is derived from an EMBL/GenBank/DDBJ whole genome shotgun (WGS) entry which is preliminary data.</text>
</comment>
<reference evidence="1" key="2">
    <citation type="submission" date="2021-04" db="EMBL/GenBank/DDBJ databases">
        <authorList>
            <person name="Gilroy R."/>
        </authorList>
    </citation>
    <scope>NUCLEOTIDE SEQUENCE</scope>
    <source>
        <strain evidence="1">ChiHecec2B26-7398</strain>
    </source>
</reference>
<dbReference type="AlphaFoldDB" id="A0A9D1XZN7"/>
<organism evidence="1 2">
    <name type="scientific">Candidatus Gemmiger excrementipullorum</name>
    <dbReference type="NCBI Taxonomy" id="2838610"/>
    <lineage>
        <taxon>Bacteria</taxon>
        <taxon>Bacillati</taxon>
        <taxon>Bacillota</taxon>
        <taxon>Clostridia</taxon>
        <taxon>Eubacteriales</taxon>
        <taxon>Gemmiger</taxon>
    </lineage>
</organism>